<protein>
    <submittedName>
        <fullName evidence="4">Ankyrin repeat-containing domain protein</fullName>
    </submittedName>
</protein>
<keyword evidence="2 3" id="KW-0040">ANK repeat</keyword>
<dbReference type="PROSITE" id="PS50088">
    <property type="entry name" value="ANK_REPEAT"/>
    <property type="match status" value="3"/>
</dbReference>
<feature type="repeat" description="ANK" evidence="3">
    <location>
        <begin position="210"/>
        <end position="242"/>
    </location>
</feature>
<keyword evidence="1" id="KW-0677">Repeat</keyword>
<evidence type="ECO:0000313" key="5">
    <source>
        <dbReference type="Proteomes" id="UP001610563"/>
    </source>
</evidence>
<name>A0ABR4G202_9EURO</name>
<dbReference type="Proteomes" id="UP001610563">
    <property type="component" value="Unassembled WGS sequence"/>
</dbReference>
<evidence type="ECO:0000256" key="2">
    <source>
        <dbReference type="ARBA" id="ARBA00023043"/>
    </source>
</evidence>
<dbReference type="PANTHER" id="PTHR24198:SF165">
    <property type="entry name" value="ANKYRIN REPEAT-CONTAINING PROTEIN-RELATED"/>
    <property type="match status" value="1"/>
</dbReference>
<dbReference type="SUPFAM" id="SSF48403">
    <property type="entry name" value="Ankyrin repeat"/>
    <property type="match status" value="1"/>
</dbReference>
<evidence type="ECO:0000256" key="1">
    <source>
        <dbReference type="ARBA" id="ARBA00022737"/>
    </source>
</evidence>
<dbReference type="PROSITE" id="PS50297">
    <property type="entry name" value="ANK_REP_REGION"/>
    <property type="match status" value="3"/>
</dbReference>
<gene>
    <name evidence="4" type="ORF">BJX66DRAFT_233582</name>
</gene>
<dbReference type="Pfam" id="PF12796">
    <property type="entry name" value="Ank_2"/>
    <property type="match status" value="2"/>
</dbReference>
<proteinExistence type="predicted"/>
<dbReference type="PANTHER" id="PTHR24198">
    <property type="entry name" value="ANKYRIN REPEAT AND PROTEIN KINASE DOMAIN-CONTAINING PROTEIN"/>
    <property type="match status" value="1"/>
</dbReference>
<feature type="repeat" description="ANK" evidence="3">
    <location>
        <begin position="139"/>
        <end position="171"/>
    </location>
</feature>
<keyword evidence="5" id="KW-1185">Reference proteome</keyword>
<feature type="repeat" description="ANK" evidence="3">
    <location>
        <begin position="167"/>
        <end position="199"/>
    </location>
</feature>
<comment type="caution">
    <text evidence="4">The sequence shown here is derived from an EMBL/GenBank/DDBJ whole genome shotgun (WGS) entry which is preliminary data.</text>
</comment>
<dbReference type="InterPro" id="IPR036770">
    <property type="entry name" value="Ankyrin_rpt-contain_sf"/>
</dbReference>
<dbReference type="Gene3D" id="1.25.40.20">
    <property type="entry name" value="Ankyrin repeat-containing domain"/>
    <property type="match status" value="2"/>
</dbReference>
<dbReference type="InterPro" id="IPR002110">
    <property type="entry name" value="Ankyrin_rpt"/>
</dbReference>
<dbReference type="EMBL" id="JBFTWV010000063">
    <property type="protein sequence ID" value="KAL2793039.1"/>
    <property type="molecule type" value="Genomic_DNA"/>
</dbReference>
<dbReference type="SMART" id="SM00248">
    <property type="entry name" value="ANK"/>
    <property type="match status" value="3"/>
</dbReference>
<accession>A0ABR4G202</accession>
<reference evidence="4 5" key="1">
    <citation type="submission" date="2024-07" db="EMBL/GenBank/DDBJ databases">
        <title>Section-level genome sequencing and comparative genomics of Aspergillus sections Usti and Cavernicolus.</title>
        <authorList>
            <consortium name="Lawrence Berkeley National Laboratory"/>
            <person name="Nybo J.L."/>
            <person name="Vesth T.C."/>
            <person name="Theobald S."/>
            <person name="Frisvad J.C."/>
            <person name="Larsen T.O."/>
            <person name="Kjaerboelling I."/>
            <person name="Rothschild-Mancinelli K."/>
            <person name="Lyhne E.K."/>
            <person name="Kogle M.E."/>
            <person name="Barry K."/>
            <person name="Clum A."/>
            <person name="Na H."/>
            <person name="Ledsgaard L."/>
            <person name="Lin J."/>
            <person name="Lipzen A."/>
            <person name="Kuo A."/>
            <person name="Riley R."/>
            <person name="Mondo S."/>
            <person name="Labutti K."/>
            <person name="Haridas S."/>
            <person name="Pangalinan J."/>
            <person name="Salamov A.A."/>
            <person name="Simmons B.A."/>
            <person name="Magnuson J.K."/>
            <person name="Chen J."/>
            <person name="Drula E."/>
            <person name="Henrissat B."/>
            <person name="Wiebenga A."/>
            <person name="Lubbers R.J."/>
            <person name="Gomes A.C."/>
            <person name="Makela M.R."/>
            <person name="Stajich J."/>
            <person name="Grigoriev I.V."/>
            <person name="Mortensen U.H."/>
            <person name="De Vries R.P."/>
            <person name="Baker S.E."/>
            <person name="Andersen M.R."/>
        </authorList>
    </citation>
    <scope>NUCLEOTIDE SEQUENCE [LARGE SCALE GENOMIC DNA]</scope>
    <source>
        <strain evidence="4 5">CBS 209.92</strain>
    </source>
</reference>
<organism evidence="4 5">
    <name type="scientific">Aspergillus keveii</name>
    <dbReference type="NCBI Taxonomy" id="714993"/>
    <lineage>
        <taxon>Eukaryota</taxon>
        <taxon>Fungi</taxon>
        <taxon>Dikarya</taxon>
        <taxon>Ascomycota</taxon>
        <taxon>Pezizomycotina</taxon>
        <taxon>Eurotiomycetes</taxon>
        <taxon>Eurotiomycetidae</taxon>
        <taxon>Eurotiales</taxon>
        <taxon>Aspergillaceae</taxon>
        <taxon>Aspergillus</taxon>
        <taxon>Aspergillus subgen. Nidulantes</taxon>
    </lineage>
</organism>
<evidence type="ECO:0000313" key="4">
    <source>
        <dbReference type="EMBL" id="KAL2793039.1"/>
    </source>
</evidence>
<evidence type="ECO:0000256" key="3">
    <source>
        <dbReference type="PROSITE-ProRule" id="PRU00023"/>
    </source>
</evidence>
<sequence length="269" mass="29614">MVIHYSDYKPYTEEVLAICRPNSRKALEAFIQQKRETDPDYTPPLAELLHAATDCRADKIAAYCLENGQVAHNAMMTSVIVHDSFAVYRLLVEHKAVDINYYVGWYGDILGTKAYGNRIDWVKFCLEHGADPNRNLVEDGLTALACAAGTGNIEMVDLLLEHGARLEGSSAIPEAAMEGDLEMVKHLLSKGANINEIGTEGPAGDEGYDDMGSPLHHAAKLGNTDMARFLIDAGANIHLKDPMGRTPEDLALKNNHIEILDALRWKKVT</sequence>